<dbReference type="OrthoDB" id="2142724at2759"/>
<dbReference type="GO" id="GO:0003676">
    <property type="term" value="F:nucleic acid binding"/>
    <property type="evidence" value="ECO:0007669"/>
    <property type="project" value="InterPro"/>
</dbReference>
<reference evidence="2 3" key="1">
    <citation type="submission" date="2020-07" db="EMBL/GenBank/DDBJ databases">
        <title>Comparative genomics of pyrophilous fungi reveals a link between fire events and developmental genes.</title>
        <authorList>
            <consortium name="DOE Joint Genome Institute"/>
            <person name="Steindorff A.S."/>
            <person name="Carver A."/>
            <person name="Calhoun S."/>
            <person name="Stillman K."/>
            <person name="Liu H."/>
            <person name="Lipzen A."/>
            <person name="Pangilinan J."/>
            <person name="Labutti K."/>
            <person name="Bruns T.D."/>
            <person name="Grigoriev I.V."/>
        </authorList>
    </citation>
    <scope>NUCLEOTIDE SEQUENCE [LARGE SCALE GENOMIC DNA]</scope>
    <source>
        <strain evidence="2 3">CBS 144469</strain>
    </source>
</reference>
<name>A0A8H6HUA2_9AGAR</name>
<dbReference type="InterPro" id="IPR036397">
    <property type="entry name" value="RNaseH_sf"/>
</dbReference>
<protein>
    <recommendedName>
        <fullName evidence="1">Tc1-like transposase DDE domain-containing protein</fullName>
    </recommendedName>
</protein>
<dbReference type="InterPro" id="IPR038717">
    <property type="entry name" value="Tc1-like_DDE_dom"/>
</dbReference>
<dbReference type="Proteomes" id="UP000521943">
    <property type="component" value="Unassembled WGS sequence"/>
</dbReference>
<keyword evidence="3" id="KW-1185">Reference proteome</keyword>
<evidence type="ECO:0000313" key="2">
    <source>
        <dbReference type="EMBL" id="KAF6752744.1"/>
    </source>
</evidence>
<dbReference type="EMBL" id="JACGCI010000042">
    <property type="protein sequence ID" value="KAF6752744.1"/>
    <property type="molecule type" value="Genomic_DNA"/>
</dbReference>
<evidence type="ECO:0000313" key="3">
    <source>
        <dbReference type="Proteomes" id="UP000521943"/>
    </source>
</evidence>
<dbReference type="AlphaFoldDB" id="A0A8H6HUA2"/>
<gene>
    <name evidence="2" type="ORF">DFP72DRAFT_1069926</name>
</gene>
<proteinExistence type="predicted"/>
<evidence type="ECO:0000259" key="1">
    <source>
        <dbReference type="Pfam" id="PF13358"/>
    </source>
</evidence>
<feature type="domain" description="Tc1-like transposase DDE" evidence="1">
    <location>
        <begin position="1"/>
        <end position="61"/>
    </location>
</feature>
<dbReference type="Pfam" id="PF13358">
    <property type="entry name" value="DDE_3"/>
    <property type="match status" value="1"/>
</dbReference>
<organism evidence="2 3">
    <name type="scientific">Ephemerocybe angulata</name>
    <dbReference type="NCBI Taxonomy" id="980116"/>
    <lineage>
        <taxon>Eukaryota</taxon>
        <taxon>Fungi</taxon>
        <taxon>Dikarya</taxon>
        <taxon>Basidiomycota</taxon>
        <taxon>Agaricomycotina</taxon>
        <taxon>Agaricomycetes</taxon>
        <taxon>Agaricomycetidae</taxon>
        <taxon>Agaricales</taxon>
        <taxon>Agaricineae</taxon>
        <taxon>Psathyrellaceae</taxon>
        <taxon>Ephemerocybe</taxon>
    </lineage>
</organism>
<accession>A0A8H6HUA2</accession>
<dbReference type="Gene3D" id="3.30.420.10">
    <property type="entry name" value="Ribonuclease H-like superfamily/Ribonuclease H"/>
    <property type="match status" value="1"/>
</dbReference>
<comment type="caution">
    <text evidence="2">The sequence shown here is derived from an EMBL/GenBank/DDBJ whole genome shotgun (WGS) entry which is preliminary data.</text>
</comment>
<sequence>MLPALSTEGMIALNIFEGSVTKERFFQFIDEQIAPQLTPYPGPQSVVILDNCTIHHDEELQ</sequence>